<keyword evidence="2" id="KW-1185">Reference proteome</keyword>
<accession>A0AA36IUL3</accession>
<sequence>MVWLDTDLMGEAPGPKAQHGLRRFLPLETNGELRSIVHGTTQARGALMKTAEGEATCPAPGELICVHDGGRKIMPKVRKLFRPMTSKCEILDCHEKQASIIFNEETMRARKQRIKSSEAYTCQTSMSMFTRSTLVPTMIPEKRRAHYQGYNTGDVIGWVDAVPANALWEAPRPAKEQVLGKKTLTLTAAEEGSLSKDQQQLRAAEGRLETVFSGTRLPKQFHSELLASLCCQGVVDLTPGQGFLEQACLDARVPVLAVCLSARGGAGRAPDEVLLVQVCGARAHPLPRGGQQVLEARRRHKRGQRRR</sequence>
<gene>
    <name evidence="1" type="ORF">EVOR1521_LOCUS17966</name>
</gene>
<reference evidence="1" key="1">
    <citation type="submission" date="2023-08" db="EMBL/GenBank/DDBJ databases">
        <authorList>
            <person name="Chen Y."/>
            <person name="Shah S."/>
            <person name="Dougan E. K."/>
            <person name="Thang M."/>
            <person name="Chan C."/>
        </authorList>
    </citation>
    <scope>NUCLEOTIDE SEQUENCE</scope>
</reference>
<dbReference type="Proteomes" id="UP001178507">
    <property type="component" value="Unassembled WGS sequence"/>
</dbReference>
<name>A0AA36IUL3_9DINO</name>
<evidence type="ECO:0000313" key="1">
    <source>
        <dbReference type="EMBL" id="CAJ1393014.1"/>
    </source>
</evidence>
<comment type="caution">
    <text evidence="1">The sequence shown here is derived from an EMBL/GenBank/DDBJ whole genome shotgun (WGS) entry which is preliminary data.</text>
</comment>
<protein>
    <submittedName>
        <fullName evidence="1">Uncharacterized protein</fullName>
    </submittedName>
</protein>
<evidence type="ECO:0000313" key="2">
    <source>
        <dbReference type="Proteomes" id="UP001178507"/>
    </source>
</evidence>
<proteinExistence type="predicted"/>
<dbReference type="AlphaFoldDB" id="A0AA36IUL3"/>
<dbReference type="EMBL" id="CAUJNA010002458">
    <property type="protein sequence ID" value="CAJ1393014.1"/>
    <property type="molecule type" value="Genomic_DNA"/>
</dbReference>
<organism evidence="1 2">
    <name type="scientific">Effrenium voratum</name>
    <dbReference type="NCBI Taxonomy" id="2562239"/>
    <lineage>
        <taxon>Eukaryota</taxon>
        <taxon>Sar</taxon>
        <taxon>Alveolata</taxon>
        <taxon>Dinophyceae</taxon>
        <taxon>Suessiales</taxon>
        <taxon>Symbiodiniaceae</taxon>
        <taxon>Effrenium</taxon>
    </lineage>
</organism>